<gene>
    <name evidence="1" type="ORF">IGA_05657</name>
</gene>
<dbReference type="Proteomes" id="UP000014003">
    <property type="component" value="Unassembled WGS sequence"/>
</dbReference>
<dbReference type="AlphaFoldDB" id="R8CID5"/>
<evidence type="ECO:0000313" key="2">
    <source>
        <dbReference type="Proteomes" id="UP000014003"/>
    </source>
</evidence>
<name>R8CID5_BACCE</name>
<evidence type="ECO:0000313" key="1">
    <source>
        <dbReference type="EMBL" id="EOO11394.1"/>
    </source>
</evidence>
<sequence length="90" mass="10533">MRISDSCVSAEDIKRECDADSLFAYLQMGLGVMIVKNKEWIGYIDWHSVYLGDDLLITKVVIYGDEEESRRLTEKFRSKILIYSYRDNIT</sequence>
<reference evidence="1 2" key="1">
    <citation type="submission" date="2012-12" db="EMBL/GenBank/DDBJ databases">
        <title>The Genome Sequence of Bacillus cereus HuA3-9.</title>
        <authorList>
            <consortium name="The Broad Institute Genome Sequencing Platform"/>
            <consortium name="The Broad Institute Genome Sequencing Center for Infectious Disease"/>
            <person name="Feldgarden M."/>
            <person name="Van der Auwera G.A."/>
            <person name="Mahillon J."/>
            <person name="Duprez V."/>
            <person name="Timmery S."/>
            <person name="Mattelet C."/>
            <person name="Dierick K."/>
            <person name="Sun M."/>
            <person name="Yu Z."/>
            <person name="Zhu L."/>
            <person name="Hu X."/>
            <person name="Shank E.B."/>
            <person name="Swiecicka I."/>
            <person name="Hansen B.M."/>
            <person name="Andrup L."/>
            <person name="Walker B."/>
            <person name="Young S.K."/>
            <person name="Zeng Q."/>
            <person name="Gargeya S."/>
            <person name="Fitzgerald M."/>
            <person name="Haas B."/>
            <person name="Abouelleil A."/>
            <person name="Alvarado L."/>
            <person name="Arachchi H.M."/>
            <person name="Berlin A.M."/>
            <person name="Chapman S.B."/>
            <person name="Dewar J."/>
            <person name="Goldberg J."/>
            <person name="Griggs A."/>
            <person name="Gujja S."/>
            <person name="Hansen M."/>
            <person name="Howarth C."/>
            <person name="Imamovic A."/>
            <person name="Larimer J."/>
            <person name="McCowan C."/>
            <person name="Murphy C."/>
            <person name="Neiman D."/>
            <person name="Pearson M."/>
            <person name="Priest M."/>
            <person name="Roberts A."/>
            <person name="Saif S."/>
            <person name="Shea T."/>
            <person name="Sisk P."/>
            <person name="Sykes S."/>
            <person name="Wortman J."/>
            <person name="Nusbaum C."/>
            <person name="Birren B."/>
        </authorList>
    </citation>
    <scope>NUCLEOTIDE SEQUENCE [LARGE SCALE GENOMIC DNA]</scope>
    <source>
        <strain evidence="1 2">HuA3-9</strain>
    </source>
</reference>
<organism evidence="1 2">
    <name type="scientific">Bacillus cereus HuA3-9</name>
    <dbReference type="NCBI Taxonomy" id="1053205"/>
    <lineage>
        <taxon>Bacteria</taxon>
        <taxon>Bacillati</taxon>
        <taxon>Bacillota</taxon>
        <taxon>Bacilli</taxon>
        <taxon>Bacillales</taxon>
        <taxon>Bacillaceae</taxon>
        <taxon>Bacillus</taxon>
        <taxon>Bacillus cereus group</taxon>
    </lineage>
</organism>
<comment type="caution">
    <text evidence="1">The sequence shown here is derived from an EMBL/GenBank/DDBJ whole genome shotgun (WGS) entry which is preliminary data.</text>
</comment>
<dbReference type="HOGENOM" id="CLU_2434584_0_0_9"/>
<dbReference type="RefSeq" id="WP_016094890.1">
    <property type="nucleotide sequence ID" value="NZ_KB976126.1"/>
</dbReference>
<protein>
    <submittedName>
        <fullName evidence="1">Uncharacterized protein</fullName>
    </submittedName>
</protein>
<dbReference type="EMBL" id="AHDZ01000070">
    <property type="protein sequence ID" value="EOO11394.1"/>
    <property type="molecule type" value="Genomic_DNA"/>
</dbReference>
<proteinExistence type="predicted"/>
<accession>R8CID5</accession>